<evidence type="ECO:0000313" key="2">
    <source>
        <dbReference type="Proteomes" id="UP001210865"/>
    </source>
</evidence>
<keyword evidence="2" id="KW-1185">Reference proteome</keyword>
<dbReference type="RefSeq" id="WP_270078403.1">
    <property type="nucleotide sequence ID" value="NZ_CP115174.1"/>
</dbReference>
<accession>A0ABY7NQF8</accession>
<dbReference type="Proteomes" id="UP001210865">
    <property type="component" value="Chromosome"/>
</dbReference>
<gene>
    <name evidence="1" type="ORF">PBT88_06520</name>
</gene>
<dbReference type="EMBL" id="CP115174">
    <property type="protein sequence ID" value="WBO23772.1"/>
    <property type="molecule type" value="Genomic_DNA"/>
</dbReference>
<sequence>MSSAPLCDHLKSGFGGAARDAIEAQPGCLVGPLGWEAAMQGIDLAGKEHRLHGFAT</sequence>
<protein>
    <submittedName>
        <fullName evidence="1">Uncharacterized protein</fullName>
    </submittedName>
</protein>
<proteinExistence type="predicted"/>
<organism evidence="1 2">
    <name type="scientific">Sphingomonas abietis</name>
    <dbReference type="NCBI Taxonomy" id="3012344"/>
    <lineage>
        <taxon>Bacteria</taxon>
        <taxon>Pseudomonadati</taxon>
        <taxon>Pseudomonadota</taxon>
        <taxon>Alphaproteobacteria</taxon>
        <taxon>Sphingomonadales</taxon>
        <taxon>Sphingomonadaceae</taxon>
        <taxon>Sphingomonas</taxon>
    </lineage>
</organism>
<name>A0ABY7NQF8_9SPHN</name>
<evidence type="ECO:0000313" key="1">
    <source>
        <dbReference type="EMBL" id="WBO23772.1"/>
    </source>
</evidence>
<reference evidence="1 2" key="1">
    <citation type="submission" date="2022-12" db="EMBL/GenBank/DDBJ databases">
        <title>Sphingomonas abieness sp. nov., an endophytic bacterium isolated from Abies koreana.</title>
        <authorList>
            <person name="Jiang L."/>
            <person name="Lee J."/>
        </authorList>
    </citation>
    <scope>NUCLEOTIDE SEQUENCE [LARGE SCALE GENOMIC DNA]</scope>
    <source>
        <strain evidence="2">PAMB 00755</strain>
    </source>
</reference>